<dbReference type="InterPro" id="IPR000719">
    <property type="entry name" value="Prot_kinase_dom"/>
</dbReference>
<dbReference type="PROSITE" id="PS51082">
    <property type="entry name" value="WH2"/>
    <property type="match status" value="1"/>
</dbReference>
<dbReference type="PROSITE" id="PS50011">
    <property type="entry name" value="PROTEIN_KINASE_DOM"/>
    <property type="match status" value="1"/>
</dbReference>
<name>A0A067TM69_GALM3</name>
<dbReference type="GO" id="GO:0005524">
    <property type="term" value="F:ATP binding"/>
    <property type="evidence" value="ECO:0007669"/>
    <property type="project" value="InterPro"/>
</dbReference>
<evidence type="ECO:0000313" key="4">
    <source>
        <dbReference type="Proteomes" id="UP000027222"/>
    </source>
</evidence>
<evidence type="ECO:0008006" key="5">
    <source>
        <dbReference type="Google" id="ProtNLM"/>
    </source>
</evidence>
<protein>
    <recommendedName>
        <fullName evidence="5">Protein kinase domain-containing protein</fullName>
    </recommendedName>
</protein>
<organism evidence="3 4">
    <name type="scientific">Galerina marginata (strain CBS 339.88)</name>
    <dbReference type="NCBI Taxonomy" id="685588"/>
    <lineage>
        <taxon>Eukaryota</taxon>
        <taxon>Fungi</taxon>
        <taxon>Dikarya</taxon>
        <taxon>Basidiomycota</taxon>
        <taxon>Agaricomycotina</taxon>
        <taxon>Agaricomycetes</taxon>
        <taxon>Agaricomycetidae</taxon>
        <taxon>Agaricales</taxon>
        <taxon>Agaricineae</taxon>
        <taxon>Strophariaceae</taxon>
        <taxon>Galerina</taxon>
    </lineage>
</organism>
<accession>A0A067TM69</accession>
<dbReference type="Proteomes" id="UP000027222">
    <property type="component" value="Unassembled WGS sequence"/>
</dbReference>
<dbReference type="OrthoDB" id="5987198at2759"/>
<dbReference type="InterPro" id="IPR003124">
    <property type="entry name" value="WH2_dom"/>
</dbReference>
<dbReference type="HOGENOM" id="CLU_044121_2_1_1"/>
<dbReference type="SUPFAM" id="SSF56112">
    <property type="entry name" value="Protein kinase-like (PK-like)"/>
    <property type="match status" value="1"/>
</dbReference>
<feature type="domain" description="Protein kinase" evidence="1">
    <location>
        <begin position="54"/>
        <end position="345"/>
    </location>
</feature>
<dbReference type="Gene3D" id="1.10.510.10">
    <property type="entry name" value="Transferase(Phosphotransferase) domain 1"/>
    <property type="match status" value="1"/>
</dbReference>
<dbReference type="EMBL" id="KL142372">
    <property type="protein sequence ID" value="KDR80043.1"/>
    <property type="molecule type" value="Genomic_DNA"/>
</dbReference>
<feature type="domain" description="WH2" evidence="2">
    <location>
        <begin position="65"/>
        <end position="86"/>
    </location>
</feature>
<evidence type="ECO:0000259" key="1">
    <source>
        <dbReference type="PROSITE" id="PS50011"/>
    </source>
</evidence>
<dbReference type="InterPro" id="IPR011009">
    <property type="entry name" value="Kinase-like_dom_sf"/>
</dbReference>
<proteinExistence type="predicted"/>
<reference evidence="4" key="1">
    <citation type="journal article" date="2014" name="Proc. Natl. Acad. Sci. U.S.A.">
        <title>Extensive sampling of basidiomycete genomes demonstrates inadequacy of the white-rot/brown-rot paradigm for wood decay fungi.</title>
        <authorList>
            <person name="Riley R."/>
            <person name="Salamov A.A."/>
            <person name="Brown D.W."/>
            <person name="Nagy L.G."/>
            <person name="Floudas D."/>
            <person name="Held B.W."/>
            <person name="Levasseur A."/>
            <person name="Lombard V."/>
            <person name="Morin E."/>
            <person name="Otillar R."/>
            <person name="Lindquist E.A."/>
            <person name="Sun H."/>
            <person name="LaButti K.M."/>
            <person name="Schmutz J."/>
            <person name="Jabbour D."/>
            <person name="Luo H."/>
            <person name="Baker S.E."/>
            <person name="Pisabarro A.G."/>
            <person name="Walton J.D."/>
            <person name="Blanchette R.A."/>
            <person name="Henrissat B."/>
            <person name="Martin F."/>
            <person name="Cullen D."/>
            <person name="Hibbett D.S."/>
            <person name="Grigoriev I.V."/>
        </authorList>
    </citation>
    <scope>NUCLEOTIDE SEQUENCE [LARGE SCALE GENOMIC DNA]</scope>
    <source>
        <strain evidence="4">CBS 339.88</strain>
    </source>
</reference>
<dbReference type="GO" id="GO:0004672">
    <property type="term" value="F:protein kinase activity"/>
    <property type="evidence" value="ECO:0007669"/>
    <property type="project" value="InterPro"/>
</dbReference>
<keyword evidence="4" id="KW-1185">Reference proteome</keyword>
<evidence type="ECO:0000259" key="2">
    <source>
        <dbReference type="PROSITE" id="PS51082"/>
    </source>
</evidence>
<evidence type="ECO:0000313" key="3">
    <source>
        <dbReference type="EMBL" id="KDR80043.1"/>
    </source>
</evidence>
<dbReference type="STRING" id="685588.A0A067TM69"/>
<dbReference type="AlphaFoldDB" id="A0A067TM69"/>
<dbReference type="GO" id="GO:0003779">
    <property type="term" value="F:actin binding"/>
    <property type="evidence" value="ECO:0007669"/>
    <property type="project" value="InterPro"/>
</dbReference>
<sequence length="356" mass="40960">MTKTAAKKSSLTGSILPSERFWIDLQPFLLERGYKLRPRYDPNWTPSWEKPWNFKDPASCPDGISRSIVLDAIRVSDGTKVALKKVNIHSEVPLLRVLSSPELLADFRNNTVPILDVIPLPNDDVFALIVMPVLYHFDSPFTPFRHASEVLEAIEQFAQGLAFLHEYHIAHRDMCYLNLMMDPTKVIPGGFHFARKSFQDDLKNRIVYHDRRSVAPVRYYFIDYETAQRFSLGEQCVGIMGQERNVPEMSDTVPYDPFKLDVYQLGAVILRLIENYEGLEILKPLAGAMTDTNPEKRLTAADSVQKFQELVSPLTEDDLSQKIWLRSLSPEDRLAVGFPVKNPFWYRYFEFLCCCC</sequence>
<gene>
    <name evidence="3" type="ORF">GALMADRAFT_136599</name>
</gene>